<reference evidence="7 8" key="1">
    <citation type="submission" date="2014-11" db="EMBL/GenBank/DDBJ databases">
        <title>Complete Genome Sequence of Pseudoalteromonas sp. Strain OCN003 Isolated from Kaneohe Bay, Oahu, Hawaii.</title>
        <authorList>
            <person name="Beurmann S."/>
            <person name="Videau P."/>
            <person name="Ushijima B."/>
            <person name="Smith A.M."/>
            <person name="Aeby G.S."/>
            <person name="Callahan S.M."/>
            <person name="Belcaid M."/>
        </authorList>
    </citation>
    <scope>NUCLEOTIDE SEQUENCE [LARGE SCALE GENOMIC DNA]</scope>
    <source>
        <strain evidence="7 8">OCN003</strain>
    </source>
</reference>
<feature type="domain" description="HTH rpiR-type" evidence="5">
    <location>
        <begin position="1"/>
        <end position="77"/>
    </location>
</feature>
<evidence type="ECO:0000256" key="1">
    <source>
        <dbReference type="ARBA" id="ARBA00023015"/>
    </source>
</evidence>
<keyword evidence="3" id="KW-0804">Transcription</keyword>
<evidence type="ECO:0000256" key="3">
    <source>
        <dbReference type="ARBA" id="ARBA00023163"/>
    </source>
</evidence>
<evidence type="ECO:0000259" key="6">
    <source>
        <dbReference type="PROSITE" id="PS51464"/>
    </source>
</evidence>
<dbReference type="GO" id="GO:0003700">
    <property type="term" value="F:DNA-binding transcription factor activity"/>
    <property type="evidence" value="ECO:0007669"/>
    <property type="project" value="InterPro"/>
</dbReference>
<dbReference type="PROSITE" id="PS51464">
    <property type="entry name" value="SIS"/>
    <property type="match status" value="1"/>
</dbReference>
<feature type="domain" description="SIS" evidence="6">
    <location>
        <begin position="117"/>
        <end position="256"/>
    </location>
</feature>
<dbReference type="PROSITE" id="PS51071">
    <property type="entry name" value="HTH_RPIR"/>
    <property type="match status" value="1"/>
</dbReference>
<evidence type="ECO:0000256" key="2">
    <source>
        <dbReference type="ARBA" id="ARBA00023125"/>
    </source>
</evidence>
<dbReference type="InterPro" id="IPR035472">
    <property type="entry name" value="RpiR-like_SIS"/>
</dbReference>
<dbReference type="AlphaFoldDB" id="A0A0A7EL67"/>
<evidence type="ECO:0000256" key="4">
    <source>
        <dbReference type="SAM" id="MobiDB-lite"/>
    </source>
</evidence>
<sequence>MDIINKIKEGLGHFSPAEDKVARLILDDLDFAATASINELANKANVSHASITRLAKSLGCDNVRDLKFQITQSAAIGERFTNADVIEKKDIFHVYSSIQEILALNVGLIQEAEVNAAAELICNTRHCLIFGVGGGSSMLAMECQNRLFRLDILCNAHSDPMMMRMTASTINKNDVVLCLSLSGVSPDVIDSARIAKEYGAHIIAICPEGELAELADVHLPIKTQESDYIFKPSAARYVMMAAIDILSSEVATKNQRRSKEKLRRLKIQLDQHRHQKSDAPPADTRFPLGD</sequence>
<evidence type="ECO:0000313" key="7">
    <source>
        <dbReference type="EMBL" id="AIY67384.1"/>
    </source>
</evidence>
<dbReference type="InterPro" id="IPR047640">
    <property type="entry name" value="RpiR-like"/>
</dbReference>
<gene>
    <name evidence="7" type="ORF">OM33_20340</name>
</gene>
<organism evidence="7 8">
    <name type="scientific">Pseudoalteromonas piratica</name>
    <dbReference type="NCBI Taxonomy" id="1348114"/>
    <lineage>
        <taxon>Bacteria</taxon>
        <taxon>Pseudomonadati</taxon>
        <taxon>Pseudomonadota</taxon>
        <taxon>Gammaproteobacteria</taxon>
        <taxon>Alteromonadales</taxon>
        <taxon>Pseudoalteromonadaceae</taxon>
        <taxon>Pseudoalteromonas</taxon>
    </lineage>
</organism>
<dbReference type="InterPro" id="IPR000281">
    <property type="entry name" value="HTH_RpiR"/>
</dbReference>
<feature type="region of interest" description="Disordered" evidence="4">
    <location>
        <begin position="267"/>
        <end position="290"/>
    </location>
</feature>
<dbReference type="InterPro" id="IPR001347">
    <property type="entry name" value="SIS_dom"/>
</dbReference>
<evidence type="ECO:0000259" key="5">
    <source>
        <dbReference type="PROSITE" id="PS51071"/>
    </source>
</evidence>
<dbReference type="InterPro" id="IPR046348">
    <property type="entry name" value="SIS_dom_sf"/>
</dbReference>
<dbReference type="Pfam" id="PF01418">
    <property type="entry name" value="HTH_6"/>
    <property type="match status" value="1"/>
</dbReference>
<dbReference type="GO" id="GO:0097367">
    <property type="term" value="F:carbohydrate derivative binding"/>
    <property type="evidence" value="ECO:0007669"/>
    <property type="project" value="InterPro"/>
</dbReference>
<dbReference type="PANTHER" id="PTHR30514">
    <property type="entry name" value="GLUCOKINASE"/>
    <property type="match status" value="1"/>
</dbReference>
<dbReference type="Gene3D" id="1.10.10.10">
    <property type="entry name" value="Winged helix-like DNA-binding domain superfamily/Winged helix DNA-binding domain"/>
    <property type="match status" value="1"/>
</dbReference>
<dbReference type="InterPro" id="IPR036388">
    <property type="entry name" value="WH-like_DNA-bd_sf"/>
</dbReference>
<dbReference type="Pfam" id="PF01380">
    <property type="entry name" value="SIS"/>
    <property type="match status" value="1"/>
</dbReference>
<dbReference type="KEGG" id="pseo:OM33_20340"/>
<keyword evidence="8" id="KW-1185">Reference proteome</keyword>
<dbReference type="HOGENOM" id="CLU_055769_0_0_6"/>
<dbReference type="EMBL" id="CP009889">
    <property type="protein sequence ID" value="AIY67384.1"/>
    <property type="molecule type" value="Genomic_DNA"/>
</dbReference>
<keyword evidence="2" id="KW-0238">DNA-binding</keyword>
<dbReference type="PANTHER" id="PTHR30514:SF1">
    <property type="entry name" value="HTH-TYPE TRANSCRIPTIONAL REGULATOR HEXR-RELATED"/>
    <property type="match status" value="1"/>
</dbReference>
<dbReference type="GO" id="GO:1901135">
    <property type="term" value="P:carbohydrate derivative metabolic process"/>
    <property type="evidence" value="ECO:0007669"/>
    <property type="project" value="InterPro"/>
</dbReference>
<name>A0A0A7EL67_9GAMM</name>
<evidence type="ECO:0000313" key="8">
    <source>
        <dbReference type="Proteomes" id="UP000030341"/>
    </source>
</evidence>
<proteinExistence type="predicted"/>
<dbReference type="STRING" id="1348114.OM33_20340"/>
<dbReference type="Proteomes" id="UP000030341">
    <property type="component" value="Chromosome 2"/>
</dbReference>
<keyword evidence="1" id="KW-0805">Transcription regulation</keyword>
<dbReference type="Gene3D" id="3.40.50.10490">
    <property type="entry name" value="Glucose-6-phosphate isomerase like protein, domain 1"/>
    <property type="match status" value="1"/>
</dbReference>
<dbReference type="GO" id="GO:0003677">
    <property type="term" value="F:DNA binding"/>
    <property type="evidence" value="ECO:0007669"/>
    <property type="project" value="UniProtKB-KW"/>
</dbReference>
<dbReference type="SUPFAM" id="SSF53697">
    <property type="entry name" value="SIS domain"/>
    <property type="match status" value="1"/>
</dbReference>
<dbReference type="CDD" id="cd05013">
    <property type="entry name" value="SIS_RpiR"/>
    <property type="match status" value="1"/>
</dbReference>
<dbReference type="eggNOG" id="COG1737">
    <property type="taxonomic scope" value="Bacteria"/>
</dbReference>
<dbReference type="OrthoDB" id="257751at2"/>
<dbReference type="InterPro" id="IPR009057">
    <property type="entry name" value="Homeodomain-like_sf"/>
</dbReference>
<dbReference type="SUPFAM" id="SSF46689">
    <property type="entry name" value="Homeodomain-like"/>
    <property type="match status" value="1"/>
</dbReference>
<protein>
    <submittedName>
        <fullName evidence="7">Transcriptional regulator</fullName>
    </submittedName>
</protein>
<accession>A0A0A7EL67</accession>
<dbReference type="RefSeq" id="WP_040136329.1">
    <property type="nucleotide sequence ID" value="NZ_CP009889.1"/>
</dbReference>